<reference evidence="2 3" key="1">
    <citation type="journal article" date="2005" name="PLoS Biol.">
        <title>The genomes of Oryza sativa: a history of duplications.</title>
        <authorList>
            <person name="Yu J."/>
            <person name="Wang J."/>
            <person name="Lin W."/>
            <person name="Li S."/>
            <person name="Li H."/>
            <person name="Zhou J."/>
            <person name="Ni P."/>
            <person name="Dong W."/>
            <person name="Hu S."/>
            <person name="Zeng C."/>
            <person name="Zhang J."/>
            <person name="Zhang Y."/>
            <person name="Li R."/>
            <person name="Xu Z."/>
            <person name="Li S."/>
            <person name="Li X."/>
            <person name="Zheng H."/>
            <person name="Cong L."/>
            <person name="Lin L."/>
            <person name="Yin J."/>
            <person name="Geng J."/>
            <person name="Li G."/>
            <person name="Shi J."/>
            <person name="Liu J."/>
            <person name="Lv H."/>
            <person name="Li J."/>
            <person name="Wang J."/>
            <person name="Deng Y."/>
            <person name="Ran L."/>
            <person name="Shi X."/>
            <person name="Wang X."/>
            <person name="Wu Q."/>
            <person name="Li C."/>
            <person name="Ren X."/>
            <person name="Wang J."/>
            <person name="Wang X."/>
            <person name="Li D."/>
            <person name="Liu D."/>
            <person name="Zhang X."/>
            <person name="Ji Z."/>
            <person name="Zhao W."/>
            <person name="Sun Y."/>
            <person name="Zhang Z."/>
            <person name="Bao J."/>
            <person name="Han Y."/>
            <person name="Dong L."/>
            <person name="Ji J."/>
            <person name="Chen P."/>
            <person name="Wu S."/>
            <person name="Liu J."/>
            <person name="Xiao Y."/>
            <person name="Bu D."/>
            <person name="Tan J."/>
            <person name="Yang L."/>
            <person name="Ye C."/>
            <person name="Zhang J."/>
            <person name="Xu J."/>
            <person name="Zhou Y."/>
            <person name="Yu Y."/>
            <person name="Zhang B."/>
            <person name="Zhuang S."/>
            <person name="Wei H."/>
            <person name="Liu B."/>
            <person name="Lei M."/>
            <person name="Yu H."/>
            <person name="Li Y."/>
            <person name="Xu H."/>
            <person name="Wei S."/>
            <person name="He X."/>
            <person name="Fang L."/>
            <person name="Zhang Z."/>
            <person name="Zhang Y."/>
            <person name="Huang X."/>
            <person name="Su Z."/>
            <person name="Tong W."/>
            <person name="Li J."/>
            <person name="Tong Z."/>
            <person name="Li S."/>
            <person name="Ye J."/>
            <person name="Wang L."/>
            <person name="Fang L."/>
            <person name="Lei T."/>
            <person name="Chen C."/>
            <person name="Chen H."/>
            <person name="Xu Z."/>
            <person name="Li H."/>
            <person name="Huang H."/>
            <person name="Zhang F."/>
            <person name="Xu H."/>
            <person name="Li N."/>
            <person name="Zhao C."/>
            <person name="Li S."/>
            <person name="Dong L."/>
            <person name="Huang Y."/>
            <person name="Li L."/>
            <person name="Xi Y."/>
            <person name="Qi Q."/>
            <person name="Li W."/>
            <person name="Zhang B."/>
            <person name="Hu W."/>
            <person name="Zhang Y."/>
            <person name="Tian X."/>
            <person name="Jiao Y."/>
            <person name="Liang X."/>
            <person name="Jin J."/>
            <person name="Gao L."/>
            <person name="Zheng W."/>
            <person name="Hao B."/>
            <person name="Liu S."/>
            <person name="Wang W."/>
            <person name="Yuan L."/>
            <person name="Cao M."/>
            <person name="McDermott J."/>
            <person name="Samudrala R."/>
            <person name="Wang J."/>
            <person name="Wong G.K."/>
            <person name="Yang H."/>
        </authorList>
    </citation>
    <scope>NUCLEOTIDE SEQUENCE [LARGE SCALE GENOMIC DNA]</scope>
    <source>
        <strain evidence="3">cv. 93-11</strain>
    </source>
</reference>
<sequence length="99" mass="11014">MSWRKKRKRERRTKKLDYTLIPKQRGPTRSDGPPFASMSPSTQPTSAAIVVTLHWAAAIVTTLVRHDRHLHRLVHPSSHSTGPPPSSPPSSAMTVIFIA</sequence>
<name>B8BLB6_ORYSI</name>
<feature type="region of interest" description="Disordered" evidence="1">
    <location>
        <begin position="73"/>
        <end position="94"/>
    </location>
</feature>
<evidence type="ECO:0000256" key="1">
    <source>
        <dbReference type="SAM" id="MobiDB-lite"/>
    </source>
</evidence>
<evidence type="ECO:0000313" key="2">
    <source>
        <dbReference type="EMBL" id="EEC68452.1"/>
    </source>
</evidence>
<dbReference type="HOGENOM" id="CLU_2324471_0_0_1"/>
<dbReference type="EMBL" id="CM000136">
    <property type="protein sequence ID" value="EEC68452.1"/>
    <property type="molecule type" value="Genomic_DNA"/>
</dbReference>
<feature type="compositionally biased region" description="Basic residues" evidence="1">
    <location>
        <begin position="1"/>
        <end position="14"/>
    </location>
</feature>
<dbReference type="Proteomes" id="UP000007015">
    <property type="component" value="Chromosome 11"/>
</dbReference>
<dbReference type="Gramene" id="BGIOSGA035538-TA">
    <property type="protein sequence ID" value="BGIOSGA035538-PA"/>
    <property type="gene ID" value="BGIOSGA035538"/>
</dbReference>
<gene>
    <name evidence="2" type="ORF">OsI_36672</name>
</gene>
<evidence type="ECO:0000313" key="3">
    <source>
        <dbReference type="Proteomes" id="UP000007015"/>
    </source>
</evidence>
<organism evidence="2 3">
    <name type="scientific">Oryza sativa subsp. indica</name>
    <name type="common">Rice</name>
    <dbReference type="NCBI Taxonomy" id="39946"/>
    <lineage>
        <taxon>Eukaryota</taxon>
        <taxon>Viridiplantae</taxon>
        <taxon>Streptophyta</taxon>
        <taxon>Embryophyta</taxon>
        <taxon>Tracheophyta</taxon>
        <taxon>Spermatophyta</taxon>
        <taxon>Magnoliopsida</taxon>
        <taxon>Liliopsida</taxon>
        <taxon>Poales</taxon>
        <taxon>Poaceae</taxon>
        <taxon>BOP clade</taxon>
        <taxon>Oryzoideae</taxon>
        <taxon>Oryzeae</taxon>
        <taxon>Oryzinae</taxon>
        <taxon>Oryza</taxon>
        <taxon>Oryza sativa</taxon>
    </lineage>
</organism>
<accession>B8BLB6</accession>
<dbReference type="AlphaFoldDB" id="B8BLB6"/>
<feature type="region of interest" description="Disordered" evidence="1">
    <location>
        <begin position="1"/>
        <end position="42"/>
    </location>
</feature>
<proteinExistence type="predicted"/>
<protein>
    <submittedName>
        <fullName evidence="2">Uncharacterized protein</fullName>
    </submittedName>
</protein>
<keyword evidence="3" id="KW-1185">Reference proteome</keyword>